<feature type="compositionally biased region" description="Basic and acidic residues" evidence="1">
    <location>
        <begin position="288"/>
        <end position="298"/>
    </location>
</feature>
<feature type="compositionally biased region" description="Low complexity" evidence="1">
    <location>
        <begin position="341"/>
        <end position="368"/>
    </location>
</feature>
<feature type="compositionally biased region" description="Polar residues" evidence="1">
    <location>
        <begin position="253"/>
        <end position="267"/>
    </location>
</feature>
<dbReference type="SMART" id="SM01017">
    <property type="entry name" value="Arrestin_C"/>
    <property type="match status" value="1"/>
</dbReference>
<dbReference type="InterPro" id="IPR014756">
    <property type="entry name" value="Ig_E-set"/>
</dbReference>
<evidence type="ECO:0000256" key="1">
    <source>
        <dbReference type="SAM" id="MobiDB-lite"/>
    </source>
</evidence>
<feature type="region of interest" description="Disordered" evidence="1">
    <location>
        <begin position="252"/>
        <end position="407"/>
    </location>
</feature>
<accession>A0ABM1DPE8</accession>
<feature type="compositionally biased region" description="Low complexity" evidence="1">
    <location>
        <begin position="319"/>
        <end position="334"/>
    </location>
</feature>
<protein>
    <submittedName>
        <fullName evidence="4">Uncharacterized protein LOC106804925</fullName>
    </submittedName>
</protein>
<dbReference type="InterPro" id="IPR050357">
    <property type="entry name" value="Arrestin_domain-protein"/>
</dbReference>
<sequence length="407" mass="45072">MDYIRRFDIELLKDQYYSGETVSGNVIIDNFENIKHAVESKDTKTICCLCCKRGPVLLHCSLERSAYCCGEYIRLTAHVNNQTPENVWLTIKLQQNVEYYIDRGVLGLNKDALHTVMEFRGPNVGPISRYRFDDYDQLQLPIVPPTLSSDICRLIQISYSLKICMTMEESGDDMHMEFPIVVATMPYRVPSATPPAAYYGHCSQHVEGGMYISPEFQLGQVYDGSTEDDNIILYRPTYVHIKPEHFRYIETKPTASSRAPLNGTPSSIKEAPSSASASSTAATAAAAAKEEGAREKDNASTSKILLDGIRADSGGGGQVVKKSVSSSVQKQVSKTARTTESHASSQQHSSSSASSYSHSQQQQQQQQQRKCVTKTTDVPTTHSTSRSEVTITTDGRHRNNSSNSEMI</sequence>
<dbReference type="Gene3D" id="2.60.40.640">
    <property type="match status" value="1"/>
</dbReference>
<dbReference type="PANTHER" id="PTHR11188">
    <property type="entry name" value="ARRESTIN DOMAIN CONTAINING PROTEIN"/>
    <property type="match status" value="1"/>
</dbReference>
<keyword evidence="3" id="KW-1185">Reference proteome</keyword>
<dbReference type="SUPFAM" id="SSF81296">
    <property type="entry name" value="E set domains"/>
    <property type="match status" value="1"/>
</dbReference>
<dbReference type="RefSeq" id="XP_014661819.1">
    <property type="nucleotide sequence ID" value="XM_014806333.1"/>
</dbReference>
<evidence type="ECO:0000313" key="3">
    <source>
        <dbReference type="Proteomes" id="UP000695022"/>
    </source>
</evidence>
<dbReference type="Pfam" id="PF02752">
    <property type="entry name" value="Arrestin_C"/>
    <property type="match status" value="1"/>
</dbReference>
<proteinExistence type="predicted"/>
<dbReference type="InterPro" id="IPR014752">
    <property type="entry name" value="Arrestin-like_C"/>
</dbReference>
<dbReference type="GeneID" id="106804925"/>
<evidence type="ECO:0000259" key="2">
    <source>
        <dbReference type="SMART" id="SM01017"/>
    </source>
</evidence>
<name>A0ABM1DPE8_PRICU</name>
<dbReference type="InterPro" id="IPR011022">
    <property type="entry name" value="Arrestin_C-like"/>
</dbReference>
<reference evidence="4" key="1">
    <citation type="submission" date="2025-08" db="UniProtKB">
        <authorList>
            <consortium name="RefSeq"/>
        </authorList>
    </citation>
    <scope>IDENTIFICATION</scope>
</reference>
<organism evidence="3 4">
    <name type="scientific">Priapulus caudatus</name>
    <name type="common">Priapulid worm</name>
    <dbReference type="NCBI Taxonomy" id="37621"/>
    <lineage>
        <taxon>Eukaryota</taxon>
        <taxon>Metazoa</taxon>
        <taxon>Ecdysozoa</taxon>
        <taxon>Scalidophora</taxon>
        <taxon>Priapulida</taxon>
        <taxon>Priapulimorpha</taxon>
        <taxon>Priapulimorphida</taxon>
        <taxon>Priapulidae</taxon>
        <taxon>Priapulus</taxon>
    </lineage>
</organism>
<dbReference type="Proteomes" id="UP000695022">
    <property type="component" value="Unplaced"/>
</dbReference>
<evidence type="ECO:0000313" key="4">
    <source>
        <dbReference type="RefSeq" id="XP_014661819.1"/>
    </source>
</evidence>
<feature type="compositionally biased region" description="Polar residues" evidence="1">
    <location>
        <begin position="369"/>
        <end position="393"/>
    </location>
</feature>
<gene>
    <name evidence="4" type="primary">LOC106804925</name>
</gene>
<feature type="compositionally biased region" description="Low complexity" evidence="1">
    <location>
        <begin position="273"/>
        <end position="287"/>
    </location>
</feature>
<feature type="domain" description="Arrestin C-terminal-like" evidence="2">
    <location>
        <begin position="52"/>
        <end position="187"/>
    </location>
</feature>
<dbReference type="PANTHER" id="PTHR11188:SF144">
    <property type="entry name" value="ARRESTIN C-TERMINAL-LIKE DOMAIN-CONTAINING PROTEIN"/>
    <property type="match status" value="1"/>
</dbReference>